<evidence type="ECO:0000259" key="2">
    <source>
        <dbReference type="Pfam" id="PF12783"/>
    </source>
</evidence>
<dbReference type="PANTHER" id="PTHR10663:SF375">
    <property type="entry name" value="LD29171P"/>
    <property type="match status" value="1"/>
</dbReference>
<feature type="region of interest" description="Disordered" evidence="1">
    <location>
        <begin position="1056"/>
        <end position="1111"/>
    </location>
</feature>
<evidence type="ECO:0000313" key="3">
    <source>
        <dbReference type="EMBL" id="KXZ56613.1"/>
    </source>
</evidence>
<feature type="region of interest" description="Disordered" evidence="1">
    <location>
        <begin position="1270"/>
        <end position="1342"/>
    </location>
</feature>
<feature type="region of interest" description="Disordered" evidence="1">
    <location>
        <begin position="1826"/>
        <end position="1847"/>
    </location>
</feature>
<dbReference type="Pfam" id="PF12783">
    <property type="entry name" value="Sec7-like_HUS"/>
    <property type="match status" value="1"/>
</dbReference>
<feature type="compositionally biased region" description="Basic residues" evidence="1">
    <location>
        <begin position="283"/>
        <end position="293"/>
    </location>
</feature>
<feature type="region of interest" description="Disordered" evidence="1">
    <location>
        <begin position="145"/>
        <end position="381"/>
    </location>
</feature>
<comment type="caution">
    <text evidence="3">The sequence shown here is derived from an EMBL/GenBank/DDBJ whole genome shotgun (WGS) entry which is preliminary data.</text>
</comment>
<name>A0A150H3J6_GONPE</name>
<feature type="compositionally biased region" description="Low complexity" evidence="1">
    <location>
        <begin position="1056"/>
        <end position="1091"/>
    </location>
</feature>
<feature type="compositionally biased region" description="Gly residues" evidence="1">
    <location>
        <begin position="367"/>
        <end position="376"/>
    </location>
</feature>
<feature type="compositionally biased region" description="Low complexity" evidence="1">
    <location>
        <begin position="303"/>
        <end position="321"/>
    </location>
</feature>
<feature type="compositionally biased region" description="Low complexity" evidence="1">
    <location>
        <begin position="1890"/>
        <end position="1903"/>
    </location>
</feature>
<dbReference type="Proteomes" id="UP000075714">
    <property type="component" value="Unassembled WGS sequence"/>
</dbReference>
<proteinExistence type="predicted"/>
<accession>A0A150H3J6</accession>
<feature type="compositionally biased region" description="Acidic residues" evidence="1">
    <location>
        <begin position="1777"/>
        <end position="1788"/>
    </location>
</feature>
<feature type="domain" description="Mon2/Sec7/BIG1-like HUS" evidence="2">
    <location>
        <begin position="386"/>
        <end position="548"/>
    </location>
</feature>
<feature type="compositionally biased region" description="Pro residues" evidence="1">
    <location>
        <begin position="1092"/>
        <end position="1104"/>
    </location>
</feature>
<feature type="compositionally biased region" description="Basic and acidic residues" evidence="1">
    <location>
        <begin position="1730"/>
        <end position="1743"/>
    </location>
</feature>
<dbReference type="PANTHER" id="PTHR10663">
    <property type="entry name" value="GUANYL-NUCLEOTIDE EXCHANGE FACTOR"/>
    <property type="match status" value="1"/>
</dbReference>
<feature type="region of interest" description="Disordered" evidence="1">
    <location>
        <begin position="1477"/>
        <end position="1512"/>
    </location>
</feature>
<dbReference type="EMBL" id="LSYV01000002">
    <property type="protein sequence ID" value="KXZ56613.1"/>
    <property type="molecule type" value="Genomic_DNA"/>
</dbReference>
<evidence type="ECO:0000313" key="4">
    <source>
        <dbReference type="Proteomes" id="UP000075714"/>
    </source>
</evidence>
<gene>
    <name evidence="3" type="ORF">GPECTOR_1g552</name>
</gene>
<dbReference type="InterPro" id="IPR032691">
    <property type="entry name" value="Mon2/Sec7/BIG1-like_HUS"/>
</dbReference>
<feature type="compositionally biased region" description="Basic residues" evidence="1">
    <location>
        <begin position="345"/>
        <end position="362"/>
    </location>
</feature>
<dbReference type="STRING" id="33097.A0A150H3J6"/>
<dbReference type="GO" id="GO:0005802">
    <property type="term" value="C:trans-Golgi network"/>
    <property type="evidence" value="ECO:0007669"/>
    <property type="project" value="TreeGrafter"/>
</dbReference>
<feature type="compositionally biased region" description="Gly residues" evidence="1">
    <location>
        <begin position="180"/>
        <end position="205"/>
    </location>
</feature>
<dbReference type="OrthoDB" id="430364at2759"/>
<feature type="compositionally biased region" description="Acidic residues" evidence="1">
    <location>
        <begin position="1495"/>
        <end position="1504"/>
    </location>
</feature>
<feature type="region of interest" description="Disordered" evidence="1">
    <location>
        <begin position="1881"/>
        <end position="1903"/>
    </location>
</feature>
<feature type="compositionally biased region" description="Basic residues" evidence="1">
    <location>
        <begin position="1270"/>
        <end position="1291"/>
    </location>
</feature>
<evidence type="ECO:0000256" key="1">
    <source>
        <dbReference type="SAM" id="MobiDB-lite"/>
    </source>
</evidence>
<feature type="compositionally biased region" description="Basic residues" evidence="1">
    <location>
        <begin position="209"/>
        <end position="226"/>
    </location>
</feature>
<feature type="compositionally biased region" description="Low complexity" evidence="1">
    <location>
        <begin position="1837"/>
        <end position="1847"/>
    </location>
</feature>
<feature type="compositionally biased region" description="Gly residues" evidence="1">
    <location>
        <begin position="1826"/>
        <end position="1836"/>
    </location>
</feature>
<feature type="region of interest" description="Disordered" evidence="1">
    <location>
        <begin position="1721"/>
        <end position="1807"/>
    </location>
</feature>
<feature type="compositionally biased region" description="Pro residues" evidence="1">
    <location>
        <begin position="252"/>
        <end position="265"/>
    </location>
</feature>
<feature type="compositionally biased region" description="Gly residues" evidence="1">
    <location>
        <begin position="1789"/>
        <end position="1803"/>
    </location>
</feature>
<sequence length="2124" mass="215377">MAVPGDRAFEIFVKRTLSTIQKESWGRSKESKELRELCQNVLNLLNDHEAGHMVYEGSLAVAALSEALSGNLPDATSPGVQPTAALRSGGSSLRRLHSVVSSVGAPAADAGDDSSGGEGRGGANRAAQLATLAEQQDLAGLEAALGAGAGPGLDDSLETEDDAGPVVGRVRHPSEAPGVLGFGGSEAGHSVGGLGGGGSHGGSAGGAHAHGHGHGHGNHHGHHGHHSGAPSYSLRTTSPLIPGHTVSSGYMPPSPAPPAPPPPPHRAATPPDGRPGEAVHPQSHYRHHQHHHSAPAGGYETSALPGDAAPGAAGSPFFTPGGTDGAAGQHPPLPGQQLMHSTSSHSRHSHSASHAHHHHHPSQHGQGSTGGGGGRHPGSRPLRTCERDVLLVLTAFCRLASREAGVTEIDKYLAAGKLLALELVVKVLQNPSHCWDNVRDELVRHLHQPLCLALLRNASPAEPAAFGLAVKLLSAVLLQPKLRKGLKAELGAFYPLLLLRPLEVEALGPAELRPIAACLPSLGGVASDPQLLVDLFVNYDCDLRAPNLYERTVQALARLAQRTQLDDQPPASQPRPNALDQLAALREGALKCLLAVVACLDAWAGPLKEGAAGAAGANGELPNGEEAGEAARAVANGALAALGFGAGLGMGAGGDAAAARSEAERFEAAKVAKSSLGRGLALFNGGSPVKAMRALIARGGGRGWRAGGTKLAAALGLRALVAPFKSGAAADRKQVSDAERQRQQMMELAEAAVRGGAAGGGAAAAGAGASPLSSCWHTCTHAAHTRPMLTVSGEAMLAALVAAVNRAPDAAAAEPALAALLTLAALAGLMGLEELCEGAISAVAAAAALTSPAPYGSAAAGKQLAALRLLLAVAGGADAEQLGSAWASVLRTASELEALVRVVTRPLQPGEANVTWMPPPLPPALASPPAPKPRTISGSAGGIVFEGGGEVYRRSASLDGDAVVVFVRALCAVSREELDAAQPRVYSMQRLVEVAHLNLTGRIRLIWSKLWAVLSSHLVMAACHPTQPIAAQAVDALRSLATRLLERQAAPAHGQAHLAAAAAGSASRQQTPQPQQQLQQGQQQTHDGAAAAPPPPPPSTPAPPSLTHSTWGASESALRPFVAVLRLSDDPVVRAMALAAVSAFIAGASTVRGLGAGWRVAIEALRRAAEDPAGPVYEQALGALDVAMAALFRPAPALAPPSPLSPSPAGRGPAAGAGAVPGHDCLRETLRAALAAVRNAHHPERAPVAVRLLVQCGGRLAHRPHYFHHHQNQNHHQRHGHHSRHAPHSSRHGPLPDQGSSPWPTSALPPAEPQGYSSVGGGPGSTPLSPQPTQPTHGSFVDQLLSAPNYGSYSSPADDWALLLEVVADVAATPGDDGRPLATSGLEAALELMRLYSAVWGRRAWRVMLRRVVAGVALRVPPALDPAANPAEAAAAAAAGLPLESIAAGFVARVERIFPLLCAELAKLAAAAAAAAAANQDPHGKTRRRRSSLDSDMDSDDEAEYGAGTAGGGAAGGVAPPALHLELMGLMGETCLAWFRHSSEPVARAGLTSLARLMEVAAGGGGDGKGAGASKAQAQGTAGSLQVHQQQQQRGWDVLLPLVSSALLAELTLVTGFVDKLRRLQLALGAAVRWQGPMTGAAAGSAAASSPLASPQPSLPAAELRNARCRCRMLLLLQRSLAEFAAARAAALPWGVMRQLVELLEGTARQLMVFNMREELPQQQQGIQSRAEREREQEPERAAAGEGASTSGRGAGGGSPKAKKEEGAAEGWGNADGWDDEESWEENEGGSGGGRGAGETGAGRGKEGFGGDATAACGSVHSAAGEGGTAAAGGAGAAESHAGSTTGQRPLVLSSAFAAAPAAAAAAAAVEEISGDAAASLSNASSPVDSSAAPYPSGSTPSAAAAAAAGDSASALPSGSALAGACLALPAPQLQLTSATSHDSLRPVLARLEAEATDAAMTLLHLAAAGRGVEEAEDERRREARQRLLSLCRHVLACSVAAHAAAAAHDLPHAPHHAASASTPLEPAPLDPALPGSSWDHAVRAVVLARAIRVLLHGPTAADGGGGGNGEEALRLLPEVASLLVSHQPLVRGAVAEYLEAVLGPRVQAVAVAAEAGAKAGAYQ</sequence>
<reference evidence="4" key="1">
    <citation type="journal article" date="2016" name="Nat. Commun.">
        <title>The Gonium pectorale genome demonstrates co-option of cell cycle regulation during the evolution of multicellularity.</title>
        <authorList>
            <person name="Hanschen E.R."/>
            <person name="Marriage T.N."/>
            <person name="Ferris P.J."/>
            <person name="Hamaji T."/>
            <person name="Toyoda A."/>
            <person name="Fujiyama A."/>
            <person name="Neme R."/>
            <person name="Noguchi H."/>
            <person name="Minakuchi Y."/>
            <person name="Suzuki M."/>
            <person name="Kawai-Toyooka H."/>
            <person name="Smith D.R."/>
            <person name="Sparks H."/>
            <person name="Anderson J."/>
            <person name="Bakaric R."/>
            <person name="Luria V."/>
            <person name="Karger A."/>
            <person name="Kirschner M.W."/>
            <person name="Durand P.M."/>
            <person name="Michod R.E."/>
            <person name="Nozaki H."/>
            <person name="Olson B.J."/>
        </authorList>
    </citation>
    <scope>NUCLEOTIDE SEQUENCE [LARGE SCALE GENOMIC DNA]</scope>
    <source>
        <strain evidence="4">NIES-2863</strain>
    </source>
</reference>
<organism evidence="3 4">
    <name type="scientific">Gonium pectorale</name>
    <name type="common">Green alga</name>
    <dbReference type="NCBI Taxonomy" id="33097"/>
    <lineage>
        <taxon>Eukaryota</taxon>
        <taxon>Viridiplantae</taxon>
        <taxon>Chlorophyta</taxon>
        <taxon>core chlorophytes</taxon>
        <taxon>Chlorophyceae</taxon>
        <taxon>CS clade</taxon>
        <taxon>Chlamydomonadales</taxon>
        <taxon>Volvocaceae</taxon>
        <taxon>Gonium</taxon>
    </lineage>
</organism>
<protein>
    <recommendedName>
        <fullName evidence="2">Mon2/Sec7/BIG1-like HUS domain-containing protein</fullName>
    </recommendedName>
</protein>
<feature type="region of interest" description="Disordered" evidence="1">
    <location>
        <begin position="104"/>
        <end position="125"/>
    </location>
</feature>
<keyword evidence="4" id="KW-1185">Reference proteome</keyword>